<evidence type="ECO:0000313" key="3">
    <source>
        <dbReference type="Proteomes" id="UP000008703"/>
    </source>
</evidence>
<gene>
    <name evidence="2" type="ORF">Strvi_7626</name>
</gene>
<name>G2NWK8_STRV4</name>
<dbReference type="EMBL" id="CP002994">
    <property type="protein sequence ID" value="AEM86965.1"/>
    <property type="molecule type" value="Genomic_DNA"/>
</dbReference>
<organism evidence="2 3">
    <name type="scientific">Streptomyces violaceusniger (strain Tu 4113)</name>
    <dbReference type="NCBI Taxonomy" id="653045"/>
    <lineage>
        <taxon>Bacteria</taxon>
        <taxon>Bacillati</taxon>
        <taxon>Actinomycetota</taxon>
        <taxon>Actinomycetes</taxon>
        <taxon>Kitasatosporales</taxon>
        <taxon>Streptomycetaceae</taxon>
        <taxon>Streptomyces</taxon>
        <taxon>Streptomyces violaceusniger group</taxon>
    </lineage>
</organism>
<feature type="chain" id="PRO_5003434854" description="Secreted protein" evidence="1">
    <location>
        <begin position="28"/>
        <end position="131"/>
    </location>
</feature>
<accession>G2NWK8</accession>
<dbReference type="Proteomes" id="UP000008703">
    <property type="component" value="Chromosome"/>
</dbReference>
<evidence type="ECO:0008006" key="4">
    <source>
        <dbReference type="Google" id="ProtNLM"/>
    </source>
</evidence>
<sequence>MNISRILKTAVPVAAAVSLMAASPAVAADYTGCTSKACGSVYGYRYKAIPGWDTYEIWIDNMIVSDKVKDDGYFPGIRIVFNNSNGAQDTYVWGNDNGTSQQLGGKYMYDLKDVWFQVCHNGGPCTKLSRF</sequence>
<evidence type="ECO:0000256" key="1">
    <source>
        <dbReference type="SAM" id="SignalP"/>
    </source>
</evidence>
<feature type="signal peptide" evidence="1">
    <location>
        <begin position="1"/>
        <end position="27"/>
    </location>
</feature>
<dbReference type="KEGG" id="svl:Strvi_7626"/>
<evidence type="ECO:0000313" key="2">
    <source>
        <dbReference type="EMBL" id="AEM86965.1"/>
    </source>
</evidence>
<keyword evidence="3" id="KW-1185">Reference proteome</keyword>
<dbReference type="HOGENOM" id="CLU_1926472_0_0_11"/>
<reference evidence="2" key="1">
    <citation type="submission" date="2011-08" db="EMBL/GenBank/DDBJ databases">
        <title>Complete sequence of chromosome of Streptomyces violaceusniger Tu 4113.</title>
        <authorList>
            <consortium name="US DOE Joint Genome Institute"/>
            <person name="Lucas S."/>
            <person name="Han J."/>
            <person name="Lapidus A."/>
            <person name="Cheng J.-F."/>
            <person name="Goodwin L."/>
            <person name="Pitluck S."/>
            <person name="Peters L."/>
            <person name="Ivanova N."/>
            <person name="Daligault H."/>
            <person name="Detter J.C."/>
            <person name="Han C."/>
            <person name="Tapia R."/>
            <person name="Land M."/>
            <person name="Hauser L."/>
            <person name="Kyrpides N."/>
            <person name="Ivanova N."/>
            <person name="Pagani I."/>
            <person name="Hagen A."/>
            <person name="Katz L."/>
            <person name="Fiedler H.-P."/>
            <person name="Keasling J."/>
            <person name="Fortman J."/>
            <person name="Woyke T."/>
        </authorList>
    </citation>
    <scope>NUCLEOTIDE SEQUENCE [LARGE SCALE GENOMIC DNA]</scope>
    <source>
        <strain evidence="2">Tu 4113</strain>
    </source>
</reference>
<protein>
    <recommendedName>
        <fullName evidence="4">Secreted protein</fullName>
    </recommendedName>
</protein>
<dbReference type="AlphaFoldDB" id="G2NWK8"/>
<keyword evidence="1" id="KW-0732">Signal</keyword>
<proteinExistence type="predicted"/>
<dbReference type="RefSeq" id="WP_014060437.1">
    <property type="nucleotide sequence ID" value="NC_015957.1"/>
</dbReference>